<protein>
    <submittedName>
        <fullName evidence="1">Uncharacterized protein</fullName>
    </submittedName>
</protein>
<dbReference type="RefSeq" id="WP_009165954.1">
    <property type="nucleotide sequence ID" value="NZ_ADFP01000125.1"/>
</dbReference>
<reference evidence="1 2" key="1">
    <citation type="submission" date="2009-12" db="EMBL/GenBank/DDBJ databases">
        <authorList>
            <person name="Shrivastava S."/>
            <person name="Madupu R."/>
            <person name="Durkin A.S."/>
            <person name="Torralba M."/>
            <person name="Methe B."/>
            <person name="Sutton G.G."/>
            <person name="Strausberg R.L."/>
            <person name="Nelson K.E."/>
        </authorList>
    </citation>
    <scope>NUCLEOTIDE SEQUENCE [LARGE SCALE GENOMIC DNA]</scope>
    <source>
        <strain evidence="1 2">W5455</strain>
    </source>
</reference>
<organism evidence="1 2">
    <name type="scientific">Pyramidobacter piscolens W5455</name>
    <dbReference type="NCBI Taxonomy" id="352165"/>
    <lineage>
        <taxon>Bacteria</taxon>
        <taxon>Thermotogati</taxon>
        <taxon>Synergistota</taxon>
        <taxon>Synergistia</taxon>
        <taxon>Synergistales</taxon>
        <taxon>Dethiosulfovibrionaceae</taxon>
        <taxon>Pyramidobacter</taxon>
    </lineage>
</organism>
<evidence type="ECO:0000313" key="2">
    <source>
        <dbReference type="Proteomes" id="UP000006462"/>
    </source>
</evidence>
<comment type="caution">
    <text evidence="1">The sequence shown here is derived from an EMBL/GenBank/DDBJ whole genome shotgun (WGS) entry which is preliminary data.</text>
</comment>
<keyword evidence="2" id="KW-1185">Reference proteome</keyword>
<name>A0ABP2HTI0_9BACT</name>
<accession>A0ABP2HTI0</accession>
<dbReference type="EMBL" id="ADFP01000125">
    <property type="protein sequence ID" value="EFB89599.1"/>
    <property type="molecule type" value="Genomic_DNA"/>
</dbReference>
<dbReference type="Proteomes" id="UP000006462">
    <property type="component" value="Unassembled WGS sequence"/>
</dbReference>
<proteinExistence type="predicted"/>
<sequence>MAYFKIKGQSASAGYATGEYGGPRTDIIEAADRDGALEAAVRSGFYRKGLTAELCRGKWACYAKEGGQLAKVCEVYANNGTEARLAALKFHGYKFVEEVRRISA</sequence>
<gene>
    <name evidence="1" type="ORF">HMPREF7215_0587</name>
</gene>
<evidence type="ECO:0000313" key="1">
    <source>
        <dbReference type="EMBL" id="EFB89599.1"/>
    </source>
</evidence>
<dbReference type="GeneID" id="90985893"/>